<dbReference type="OMA" id="DPMPSIK"/>
<sequence length="429" mass="47905">MRDGQTAQIHELRKARLDEASRADAIRSDLTDQIRDLDRKLSEQRLTNGQLRAELDDVRADNDKVTASRAALELQHIQDVKQLQSQIGILSAQLDMAAARTSAANDARDQALAQLRDVELDCRRLRLQVLEQERCLAEERTAHDRERVEAKARYDQDRVQLEGGRAHLERQVENHLARIAQLERSAQDAVAQHEERTRTLEASCKDEVDAAQTALQALQGRVRDLEAALAKAQDQAALSDERLQAEASLARVRAECDAATNAQRVLQAQVDERNVAVKAAQAACRQTEGDLKAANEAVARWQQKATSLEVDGARESAEWSAERTLLVGQVQDLDQRYRQAALKVKDLEAEAAQSQAALEATIRSLKKDRLKQKQTTKELRERLADVIRELAAVKQGASEGDPMPSIKELLEQQSESDAQIKDLMARIPI</sequence>
<evidence type="ECO:0000313" key="3">
    <source>
        <dbReference type="Proteomes" id="UP000039324"/>
    </source>
</evidence>
<dbReference type="EMBL" id="CDSF01000105">
    <property type="protein sequence ID" value="CEP00940.1"/>
    <property type="molecule type" value="Genomic_DNA"/>
</dbReference>
<feature type="coiled-coil region" evidence="1">
    <location>
        <begin position="277"/>
        <end position="382"/>
    </location>
</feature>
<evidence type="ECO:0000256" key="1">
    <source>
        <dbReference type="SAM" id="Coils"/>
    </source>
</evidence>
<gene>
    <name evidence="2" type="ORF">PBRA_008252</name>
</gene>
<feature type="coiled-coil region" evidence="1">
    <location>
        <begin position="27"/>
        <end position="54"/>
    </location>
</feature>
<evidence type="ECO:0000313" key="2">
    <source>
        <dbReference type="EMBL" id="CEP00940.1"/>
    </source>
</evidence>
<dbReference type="AlphaFoldDB" id="A0A0G4J029"/>
<name>A0A0G4J029_PLABS</name>
<protein>
    <submittedName>
        <fullName evidence="2">Uncharacterized protein</fullName>
    </submittedName>
</protein>
<keyword evidence="1" id="KW-0175">Coiled coil</keyword>
<accession>A0A0G4J029</accession>
<reference evidence="2 3" key="1">
    <citation type="submission" date="2015-02" db="EMBL/GenBank/DDBJ databases">
        <authorList>
            <person name="Chooi Y.-H."/>
        </authorList>
    </citation>
    <scope>NUCLEOTIDE SEQUENCE [LARGE SCALE GENOMIC DNA]</scope>
    <source>
        <strain evidence="2">E3</strain>
    </source>
</reference>
<proteinExistence type="predicted"/>
<dbReference type="Proteomes" id="UP000039324">
    <property type="component" value="Unassembled WGS sequence"/>
</dbReference>
<organism evidence="2 3">
    <name type="scientific">Plasmodiophora brassicae</name>
    <name type="common">Clubroot disease agent</name>
    <dbReference type="NCBI Taxonomy" id="37360"/>
    <lineage>
        <taxon>Eukaryota</taxon>
        <taxon>Sar</taxon>
        <taxon>Rhizaria</taxon>
        <taxon>Endomyxa</taxon>
        <taxon>Phytomyxea</taxon>
        <taxon>Plasmodiophorida</taxon>
        <taxon>Plasmodiophoridae</taxon>
        <taxon>Plasmodiophora</taxon>
    </lineage>
</organism>
<keyword evidence="3" id="KW-1185">Reference proteome</keyword>
<feature type="coiled-coil region" evidence="1">
    <location>
        <begin position="165"/>
        <end position="242"/>
    </location>
</feature>